<dbReference type="AlphaFoldDB" id="A0A0G0KAS7"/>
<organism evidence="3 4">
    <name type="scientific">Candidatus Woesebacteria bacterium GW2011_GWB1_38_5b</name>
    <dbReference type="NCBI Taxonomy" id="1618569"/>
    <lineage>
        <taxon>Bacteria</taxon>
        <taxon>Candidatus Woeseibacteriota</taxon>
    </lineage>
</organism>
<dbReference type="SUPFAM" id="SSF143011">
    <property type="entry name" value="RelE-like"/>
    <property type="match status" value="1"/>
</dbReference>
<dbReference type="Gene3D" id="3.30.2310.20">
    <property type="entry name" value="RelE-like"/>
    <property type="match status" value="1"/>
</dbReference>
<evidence type="ECO:0000313" key="4">
    <source>
        <dbReference type="Proteomes" id="UP000034181"/>
    </source>
</evidence>
<dbReference type="Proteomes" id="UP000034181">
    <property type="component" value="Unassembled WGS sequence"/>
</dbReference>
<comment type="caution">
    <text evidence="3">The sequence shown here is derived from an EMBL/GenBank/DDBJ whole genome shotgun (WGS) entry which is preliminary data.</text>
</comment>
<keyword evidence="2" id="KW-1277">Toxin-antitoxin system</keyword>
<dbReference type="EMBL" id="LBUZ01000001">
    <property type="protein sequence ID" value="KKQ75957.1"/>
    <property type="molecule type" value="Genomic_DNA"/>
</dbReference>
<dbReference type="InterPro" id="IPR035093">
    <property type="entry name" value="RelE/ParE_toxin_dom_sf"/>
</dbReference>
<sequence>MRFEFSRSAEKELSKLNKGLGQRIYKKIVFLAKNPKLVKSTKLKGEDSFRIRIGDYRVVYIIEERTIVVIKIRHRRDVYKF</sequence>
<proteinExistence type="inferred from homology"/>
<evidence type="ECO:0000256" key="1">
    <source>
        <dbReference type="ARBA" id="ARBA00006226"/>
    </source>
</evidence>
<protein>
    <submittedName>
        <fullName evidence="3">Plasmid stabilization system</fullName>
    </submittedName>
</protein>
<dbReference type="PANTHER" id="PTHR35601:SF1">
    <property type="entry name" value="TOXIN RELE"/>
    <property type="match status" value="1"/>
</dbReference>
<evidence type="ECO:0000256" key="2">
    <source>
        <dbReference type="ARBA" id="ARBA00022649"/>
    </source>
</evidence>
<comment type="similarity">
    <text evidence="1">Belongs to the RelE toxin family.</text>
</comment>
<dbReference type="InterPro" id="IPR007712">
    <property type="entry name" value="RelE/ParE_toxin"/>
</dbReference>
<name>A0A0G0KAS7_9BACT</name>
<gene>
    <name evidence="3" type="ORF">US96_C0001G0033</name>
</gene>
<dbReference type="PANTHER" id="PTHR35601">
    <property type="entry name" value="TOXIN RELE"/>
    <property type="match status" value="1"/>
</dbReference>
<evidence type="ECO:0000313" key="3">
    <source>
        <dbReference type="EMBL" id="KKQ75957.1"/>
    </source>
</evidence>
<dbReference type="Pfam" id="PF05016">
    <property type="entry name" value="ParE_toxin"/>
    <property type="match status" value="1"/>
</dbReference>
<accession>A0A0G0KAS7</accession>
<reference evidence="3 4" key="1">
    <citation type="journal article" date="2015" name="Nature">
        <title>rRNA introns, odd ribosomes, and small enigmatic genomes across a large radiation of phyla.</title>
        <authorList>
            <person name="Brown C.T."/>
            <person name="Hug L.A."/>
            <person name="Thomas B.C."/>
            <person name="Sharon I."/>
            <person name="Castelle C.J."/>
            <person name="Singh A."/>
            <person name="Wilkins M.J."/>
            <person name="Williams K.H."/>
            <person name="Banfield J.F."/>
        </authorList>
    </citation>
    <scope>NUCLEOTIDE SEQUENCE [LARGE SCALE GENOMIC DNA]</scope>
</reference>